<sequence>MKSLKQTLFALTLTAIPTLGAAAVSESEAAQLGQSLTPMGAEKAGNDDGSIPAWSGGMTSMPEGYRPGDPYLNPFGTEKPLFVIDATNMQEYRENLTDGQVAMLERYPETFRIPVYQTHRTAAAPDWVYDNVLQNAVSAELVAGGAGFEGAYGGVPFPIPKSGLEAIWNHMTRYFGTYLERTSADIATQENGAYATSIIDIKRYSPFYQKDGDASSHDNILYYYLGVATSPPRTAGQVFIIHEPLNQVSEPRRAWIYNPGQRRVRRAPVVSYDTPVGSSDGLRTIDDTDMFNGAPDLYNWKLVGKREIYIPYNNYKLLDKSLEYDDIIQPGHLNPEYTRYELHRVWEVEATLKEGNRHIYSRRTFYIDEDSWSTAAVDLYDGQGELWRVSMAYLVNYYDLPAVLSSVDVFHDLNARRYQAQGLANEEREVIHFSSTPPEVRMFNPSHVRRFSGR</sequence>
<evidence type="ECO:0000256" key="1">
    <source>
        <dbReference type="SAM" id="SignalP"/>
    </source>
</evidence>
<dbReference type="Pfam" id="PF07044">
    <property type="entry name" value="DUF1329"/>
    <property type="match status" value="1"/>
</dbReference>
<dbReference type="InterPro" id="IPR010752">
    <property type="entry name" value="DUF1329"/>
</dbReference>
<dbReference type="CDD" id="cd16329">
    <property type="entry name" value="LolA_like"/>
    <property type="match status" value="1"/>
</dbReference>
<accession>A0A4Z1BDR8</accession>
<comment type="caution">
    <text evidence="2">The sequence shown here is derived from an EMBL/GenBank/DDBJ whole genome shotgun (WGS) entry which is preliminary data.</text>
</comment>
<dbReference type="AlphaFoldDB" id="A0A4Z1BDR8"/>
<dbReference type="OrthoDB" id="178023at2"/>
<organism evidence="2 3">
    <name type="scientific">Marinobacter confluentis</name>
    <dbReference type="NCBI Taxonomy" id="1697557"/>
    <lineage>
        <taxon>Bacteria</taxon>
        <taxon>Pseudomonadati</taxon>
        <taxon>Pseudomonadota</taxon>
        <taxon>Gammaproteobacteria</taxon>
        <taxon>Pseudomonadales</taxon>
        <taxon>Marinobacteraceae</taxon>
        <taxon>Marinobacter</taxon>
    </lineage>
</organism>
<proteinExistence type="predicted"/>
<protein>
    <submittedName>
        <fullName evidence="2">DUF1329 domain-containing protein</fullName>
    </submittedName>
</protein>
<name>A0A4Z1BDR8_9GAMM</name>
<keyword evidence="1" id="KW-0732">Signal</keyword>
<dbReference type="EMBL" id="SRPF01000002">
    <property type="protein sequence ID" value="TGN40454.1"/>
    <property type="molecule type" value="Genomic_DNA"/>
</dbReference>
<evidence type="ECO:0000313" key="2">
    <source>
        <dbReference type="EMBL" id="TGN40454.1"/>
    </source>
</evidence>
<keyword evidence="3" id="KW-1185">Reference proteome</keyword>
<evidence type="ECO:0000313" key="3">
    <source>
        <dbReference type="Proteomes" id="UP000298325"/>
    </source>
</evidence>
<dbReference type="RefSeq" id="WP_135803116.1">
    <property type="nucleotide sequence ID" value="NZ_SRPF01000002.1"/>
</dbReference>
<reference evidence="2 3" key="1">
    <citation type="submission" date="2019-04" db="EMBL/GenBank/DDBJ databases">
        <authorList>
            <person name="Park S."/>
            <person name="Yoon J.-H."/>
        </authorList>
    </citation>
    <scope>NUCLEOTIDE SEQUENCE [LARGE SCALE GENOMIC DNA]</scope>
    <source>
        <strain evidence="2 3">HJM-18</strain>
    </source>
</reference>
<feature type="chain" id="PRO_5021194661" evidence="1">
    <location>
        <begin position="22"/>
        <end position="454"/>
    </location>
</feature>
<dbReference type="Proteomes" id="UP000298325">
    <property type="component" value="Unassembled WGS sequence"/>
</dbReference>
<gene>
    <name evidence="2" type="ORF">E5Q11_09305</name>
</gene>
<dbReference type="Gene3D" id="2.50.20.10">
    <property type="entry name" value="Lipoprotein localisation LolA/LolB/LppX"/>
    <property type="match status" value="1"/>
</dbReference>
<feature type="signal peptide" evidence="1">
    <location>
        <begin position="1"/>
        <end position="21"/>
    </location>
</feature>